<organism evidence="1 2">
    <name type="scientific">Pisolithus tinctorius Marx 270</name>
    <dbReference type="NCBI Taxonomy" id="870435"/>
    <lineage>
        <taxon>Eukaryota</taxon>
        <taxon>Fungi</taxon>
        <taxon>Dikarya</taxon>
        <taxon>Basidiomycota</taxon>
        <taxon>Agaricomycotina</taxon>
        <taxon>Agaricomycetes</taxon>
        <taxon>Agaricomycetidae</taxon>
        <taxon>Boletales</taxon>
        <taxon>Sclerodermatineae</taxon>
        <taxon>Pisolithaceae</taxon>
        <taxon>Pisolithus</taxon>
    </lineage>
</organism>
<dbReference type="HOGENOM" id="CLU_018003_0_0_1"/>
<dbReference type="AlphaFoldDB" id="A0A0C3NJI0"/>
<dbReference type="Gene3D" id="3.40.50.300">
    <property type="entry name" value="P-loop containing nucleotide triphosphate hydrolases"/>
    <property type="match status" value="1"/>
</dbReference>
<protein>
    <submittedName>
        <fullName evidence="1">Uncharacterized protein</fullName>
    </submittedName>
</protein>
<reference evidence="1 2" key="1">
    <citation type="submission" date="2014-04" db="EMBL/GenBank/DDBJ databases">
        <authorList>
            <consortium name="DOE Joint Genome Institute"/>
            <person name="Kuo A."/>
            <person name="Kohler A."/>
            <person name="Costa M.D."/>
            <person name="Nagy L.G."/>
            <person name="Floudas D."/>
            <person name="Copeland A."/>
            <person name="Barry K.W."/>
            <person name="Cichocki N."/>
            <person name="Veneault-Fourrey C."/>
            <person name="LaButti K."/>
            <person name="Lindquist E.A."/>
            <person name="Lipzen A."/>
            <person name="Lundell T."/>
            <person name="Morin E."/>
            <person name="Murat C."/>
            <person name="Sun H."/>
            <person name="Tunlid A."/>
            <person name="Henrissat B."/>
            <person name="Grigoriev I.V."/>
            <person name="Hibbett D.S."/>
            <person name="Martin F."/>
            <person name="Nordberg H.P."/>
            <person name="Cantor M.N."/>
            <person name="Hua S.X."/>
        </authorList>
    </citation>
    <scope>NUCLEOTIDE SEQUENCE [LARGE SCALE GENOMIC DNA]</scope>
    <source>
        <strain evidence="1 2">Marx 270</strain>
    </source>
</reference>
<dbReference type="EMBL" id="KN831991">
    <property type="protein sequence ID" value="KIO01145.1"/>
    <property type="molecule type" value="Genomic_DNA"/>
</dbReference>
<dbReference type="InterPro" id="IPR027417">
    <property type="entry name" value="P-loop_NTPase"/>
</dbReference>
<evidence type="ECO:0000313" key="2">
    <source>
        <dbReference type="Proteomes" id="UP000054217"/>
    </source>
</evidence>
<accession>A0A0C3NJI0</accession>
<reference evidence="2" key="2">
    <citation type="submission" date="2015-01" db="EMBL/GenBank/DDBJ databases">
        <title>Evolutionary Origins and Diversification of the Mycorrhizal Mutualists.</title>
        <authorList>
            <consortium name="DOE Joint Genome Institute"/>
            <consortium name="Mycorrhizal Genomics Consortium"/>
            <person name="Kohler A."/>
            <person name="Kuo A."/>
            <person name="Nagy L.G."/>
            <person name="Floudas D."/>
            <person name="Copeland A."/>
            <person name="Barry K.W."/>
            <person name="Cichocki N."/>
            <person name="Veneault-Fourrey C."/>
            <person name="LaButti K."/>
            <person name="Lindquist E.A."/>
            <person name="Lipzen A."/>
            <person name="Lundell T."/>
            <person name="Morin E."/>
            <person name="Murat C."/>
            <person name="Riley R."/>
            <person name="Ohm R."/>
            <person name="Sun H."/>
            <person name="Tunlid A."/>
            <person name="Henrissat B."/>
            <person name="Grigoriev I.V."/>
            <person name="Hibbett D.S."/>
            <person name="Martin F."/>
        </authorList>
    </citation>
    <scope>NUCLEOTIDE SEQUENCE [LARGE SCALE GENOMIC DNA]</scope>
    <source>
        <strain evidence="2">Marx 270</strain>
    </source>
</reference>
<sequence length="226" mass="26418">MSISEKQILDMVYKSLTEVHKDRIFLSAILLFHPITDNRLRWTPLRHLQLFQKLCGKEAMAQTGLVTTMWDEVDEDVGNERVAALRSHYWKAMIAQGSRTYRFWNTRDAARRLLQEVISRSQEQYHSMLRQKILELKTSKETIAAQKLCSRLERLSERRLEITRELHSEEDGAVSRRTKEALMKEYAEVGAELDTTLNQAQVLKHSPTLPPLRRLLKLKVSNLKYA</sequence>
<gene>
    <name evidence="1" type="ORF">M404DRAFT_743695</name>
</gene>
<name>A0A0C3NJI0_PISTI</name>
<dbReference type="InParanoid" id="A0A0C3NJI0"/>
<dbReference type="STRING" id="870435.A0A0C3NJI0"/>
<dbReference type="Proteomes" id="UP000054217">
    <property type="component" value="Unassembled WGS sequence"/>
</dbReference>
<keyword evidence="2" id="KW-1185">Reference proteome</keyword>
<evidence type="ECO:0000313" key="1">
    <source>
        <dbReference type="EMBL" id="KIO01145.1"/>
    </source>
</evidence>
<dbReference type="OrthoDB" id="2684926at2759"/>
<proteinExistence type="predicted"/>